<dbReference type="CDD" id="cd17039">
    <property type="entry name" value="Ubl_ubiquitin_like"/>
    <property type="match status" value="2"/>
</dbReference>
<dbReference type="Pfam" id="PF00240">
    <property type="entry name" value="ubiquitin"/>
    <property type="match status" value="3"/>
</dbReference>
<dbReference type="FunFam" id="3.10.20.90:FF:000211">
    <property type="entry name" value="Polyubiquitin 9"/>
    <property type="match status" value="1"/>
</dbReference>
<dbReference type="InterPro" id="IPR050158">
    <property type="entry name" value="Ubiquitin_ubiquitin-like"/>
</dbReference>
<gene>
    <name evidence="3" type="ORF">SEVIR_9G223400v2</name>
</gene>
<dbReference type="PROSITE" id="PS50053">
    <property type="entry name" value="UBIQUITIN_2"/>
    <property type="match status" value="4"/>
</dbReference>
<reference evidence="3" key="1">
    <citation type="submission" date="2019-03" db="EMBL/GenBank/DDBJ databases">
        <title>WGS assembly of Setaria viridis.</title>
        <authorList>
            <person name="Huang P."/>
            <person name="Jenkins J."/>
            <person name="Grimwood J."/>
            <person name="Barry K."/>
            <person name="Healey A."/>
            <person name="Mamidi S."/>
            <person name="Sreedasyam A."/>
            <person name="Shu S."/>
            <person name="Feldman M."/>
            <person name="Wu J."/>
            <person name="Yu Y."/>
            <person name="Chen C."/>
            <person name="Johnson J."/>
            <person name="Rokhsar D."/>
            <person name="Baxter I."/>
            <person name="Schmutz J."/>
            <person name="Brutnell T."/>
            <person name="Kellogg E."/>
        </authorList>
    </citation>
    <scope>NUCLEOTIDE SEQUENCE [LARGE SCALE GENOMIC DNA]</scope>
</reference>
<organism evidence="3 4">
    <name type="scientific">Setaria viridis</name>
    <name type="common">Green bristlegrass</name>
    <name type="synonym">Setaria italica subsp. viridis</name>
    <dbReference type="NCBI Taxonomy" id="4556"/>
    <lineage>
        <taxon>Eukaryota</taxon>
        <taxon>Viridiplantae</taxon>
        <taxon>Streptophyta</taxon>
        <taxon>Embryophyta</taxon>
        <taxon>Tracheophyta</taxon>
        <taxon>Spermatophyta</taxon>
        <taxon>Magnoliopsida</taxon>
        <taxon>Liliopsida</taxon>
        <taxon>Poales</taxon>
        <taxon>Poaceae</taxon>
        <taxon>PACMAD clade</taxon>
        <taxon>Panicoideae</taxon>
        <taxon>Panicodae</taxon>
        <taxon>Paniceae</taxon>
        <taxon>Cenchrinae</taxon>
        <taxon>Setaria</taxon>
    </lineage>
</organism>
<dbReference type="InterPro" id="IPR000626">
    <property type="entry name" value="Ubiquitin-like_dom"/>
</dbReference>
<dbReference type="SUPFAM" id="SSF54236">
    <property type="entry name" value="Ubiquitin-like"/>
    <property type="match status" value="4"/>
</dbReference>
<keyword evidence="4" id="KW-1185">Reference proteome</keyword>
<dbReference type="SMART" id="SM00213">
    <property type="entry name" value="UBQ"/>
    <property type="match status" value="4"/>
</dbReference>
<keyword evidence="1" id="KW-1017">Isopeptide bond</keyword>
<evidence type="ECO:0000256" key="1">
    <source>
        <dbReference type="ARBA" id="ARBA00022499"/>
    </source>
</evidence>
<dbReference type="InterPro" id="IPR029071">
    <property type="entry name" value="Ubiquitin-like_domsf"/>
</dbReference>
<name>A0A4U6SZ34_SETVI</name>
<dbReference type="InterPro" id="IPR019956">
    <property type="entry name" value="Ubiquitin_dom"/>
</dbReference>
<accession>A0A4U6SZ34</accession>
<evidence type="ECO:0000259" key="2">
    <source>
        <dbReference type="PROSITE" id="PS50053"/>
    </source>
</evidence>
<feature type="domain" description="Ubiquitin-like" evidence="2">
    <location>
        <begin position="14"/>
        <end position="83"/>
    </location>
</feature>
<dbReference type="PRINTS" id="PR00348">
    <property type="entry name" value="UBIQUITIN"/>
</dbReference>
<dbReference type="AlphaFoldDB" id="A0A4U6SZ34"/>
<dbReference type="GO" id="GO:0003729">
    <property type="term" value="F:mRNA binding"/>
    <property type="evidence" value="ECO:0007669"/>
    <property type="project" value="UniProtKB-ARBA"/>
</dbReference>
<feature type="domain" description="Ubiquitin-like" evidence="2">
    <location>
        <begin position="153"/>
        <end position="235"/>
    </location>
</feature>
<evidence type="ECO:0000313" key="3">
    <source>
        <dbReference type="EMBL" id="TKV93398.1"/>
    </source>
</evidence>
<sequence>MKRGAMGQEQPPHYKIYVKMVKEVALDVKCTDTVDQIKSKISSIEGIDKNHQALFFGGNHLENNNRLADYNIMTNSSVDLYVTDGMQISVSIPSVGKIIKLNLKKSQSVADVKAEIEQKGGIPLDEQILMCGCQQLEDNKVLSQCGLSNGHALHVLVRPTDKLRISVSVDVERTVNLDVKSWYTVADVKLMIETLEGLPARSQILMRTQPGGAETLKDTDTLQNQLIRNNDTLTLYQNIQFFVKTYEGRTLTMSMKTCDTVDEVMKKVEERSLAKAGVYYLHYRGRALCPGDTLHKHKVVNNSTVEVRLHNSHVSMAKQKETLGS</sequence>
<proteinExistence type="predicted"/>
<dbReference type="Proteomes" id="UP000298652">
    <property type="component" value="Chromosome 9"/>
</dbReference>
<feature type="domain" description="Ubiquitin-like" evidence="2">
    <location>
        <begin position="239"/>
        <end position="307"/>
    </location>
</feature>
<dbReference type="Gene3D" id="3.10.20.90">
    <property type="entry name" value="Phosphatidylinositol 3-kinase Catalytic Subunit, Chain A, domain 1"/>
    <property type="match status" value="4"/>
</dbReference>
<dbReference type="EMBL" id="CM016560">
    <property type="protein sequence ID" value="TKV93398.1"/>
    <property type="molecule type" value="Genomic_DNA"/>
</dbReference>
<protein>
    <recommendedName>
        <fullName evidence="2">Ubiquitin-like domain-containing protein</fullName>
    </recommendedName>
</protein>
<dbReference type="PANTHER" id="PTHR10666">
    <property type="entry name" value="UBIQUITIN"/>
    <property type="match status" value="1"/>
</dbReference>
<evidence type="ECO:0000313" key="4">
    <source>
        <dbReference type="Proteomes" id="UP000298652"/>
    </source>
</evidence>
<dbReference type="Gramene" id="TKV93398">
    <property type="protein sequence ID" value="TKV93398"/>
    <property type="gene ID" value="SEVIR_9G223400v2"/>
</dbReference>
<dbReference type="OMA" id="DEQILMC"/>
<feature type="domain" description="Ubiquitin-like" evidence="2">
    <location>
        <begin position="86"/>
        <end position="162"/>
    </location>
</feature>